<reference evidence="1" key="1">
    <citation type="submission" date="2021-05" db="EMBL/GenBank/DDBJ databases">
        <authorList>
            <person name="Pietrasiak N."/>
            <person name="Ward R."/>
            <person name="Stajich J.E."/>
            <person name="Kurbessoian T."/>
        </authorList>
    </citation>
    <scope>NUCLEOTIDE SEQUENCE</scope>
    <source>
        <strain evidence="1">UHER 2000/2452</strain>
    </source>
</reference>
<evidence type="ECO:0000313" key="2">
    <source>
        <dbReference type="Proteomes" id="UP000757435"/>
    </source>
</evidence>
<proteinExistence type="predicted"/>
<comment type="caution">
    <text evidence="1">The sequence shown here is derived from an EMBL/GenBank/DDBJ whole genome shotgun (WGS) entry which is preliminary data.</text>
</comment>
<name>A0A951QI79_9CYAN</name>
<evidence type="ECO:0000313" key="1">
    <source>
        <dbReference type="EMBL" id="MBW4661698.1"/>
    </source>
</evidence>
<dbReference type="AlphaFoldDB" id="A0A951QI79"/>
<gene>
    <name evidence="1" type="ORF">KME15_23760</name>
</gene>
<reference evidence="1" key="2">
    <citation type="journal article" date="2022" name="Microbiol. Resour. Announc.">
        <title>Metagenome Sequencing to Explore Phylogenomics of Terrestrial Cyanobacteria.</title>
        <authorList>
            <person name="Ward R.D."/>
            <person name="Stajich J.E."/>
            <person name="Johansen J.R."/>
            <person name="Huntemann M."/>
            <person name="Clum A."/>
            <person name="Foster B."/>
            <person name="Foster B."/>
            <person name="Roux S."/>
            <person name="Palaniappan K."/>
            <person name="Varghese N."/>
            <person name="Mukherjee S."/>
            <person name="Reddy T.B.K."/>
            <person name="Daum C."/>
            <person name="Copeland A."/>
            <person name="Chen I.A."/>
            <person name="Ivanova N.N."/>
            <person name="Kyrpides N.C."/>
            <person name="Shapiro N."/>
            <person name="Eloe-Fadrosh E.A."/>
            <person name="Pietrasiak N."/>
        </authorList>
    </citation>
    <scope>NUCLEOTIDE SEQUENCE</scope>
    <source>
        <strain evidence="1">UHER 2000/2452</strain>
    </source>
</reference>
<organism evidence="1 2">
    <name type="scientific">Drouetiella hepatica Uher 2000/2452</name>
    <dbReference type="NCBI Taxonomy" id="904376"/>
    <lineage>
        <taxon>Bacteria</taxon>
        <taxon>Bacillati</taxon>
        <taxon>Cyanobacteriota</taxon>
        <taxon>Cyanophyceae</taxon>
        <taxon>Oculatellales</taxon>
        <taxon>Oculatellaceae</taxon>
        <taxon>Drouetiella</taxon>
    </lineage>
</organism>
<protein>
    <submittedName>
        <fullName evidence="1">Transposase</fullName>
    </submittedName>
</protein>
<sequence length="40" mass="4930">MDIKRTINRLKQFRRIATRYEKRTEHYLATLILAAILLWL</sequence>
<dbReference type="EMBL" id="JAHHHD010000043">
    <property type="protein sequence ID" value="MBW4661698.1"/>
    <property type="molecule type" value="Genomic_DNA"/>
</dbReference>
<accession>A0A951QI79</accession>
<dbReference type="Proteomes" id="UP000757435">
    <property type="component" value="Unassembled WGS sequence"/>
</dbReference>